<evidence type="ECO:0000259" key="2">
    <source>
        <dbReference type="Pfam" id="PF05378"/>
    </source>
</evidence>
<feature type="domain" description="Hydantoinase/oxoprolinase N-terminal" evidence="2">
    <location>
        <begin position="1"/>
        <end position="48"/>
    </location>
</feature>
<dbReference type="Proteomes" id="UP000045285">
    <property type="component" value="Unassembled WGS sequence"/>
</dbReference>
<gene>
    <name evidence="3" type="ORF">MPL3356_340200</name>
</gene>
<dbReference type="InterPro" id="IPR008040">
    <property type="entry name" value="Hydant_A_N"/>
</dbReference>
<evidence type="ECO:0000313" key="3">
    <source>
        <dbReference type="EMBL" id="CDX21144.1"/>
    </source>
</evidence>
<name>A0A090FQA9_MESPL</name>
<feature type="compositionally biased region" description="Basic and acidic residues" evidence="1">
    <location>
        <begin position="52"/>
        <end position="61"/>
    </location>
</feature>
<proteinExistence type="predicted"/>
<sequence>MTTRHDLAVGISGAVDAVLDEAATDPAGIKLVSMSTTLATNGFGRGSGRPHRTGDDRFSSP</sequence>
<dbReference type="EMBL" id="CCMZ01000028">
    <property type="protein sequence ID" value="CDX21144.1"/>
    <property type="molecule type" value="Genomic_DNA"/>
</dbReference>
<evidence type="ECO:0000256" key="1">
    <source>
        <dbReference type="SAM" id="MobiDB-lite"/>
    </source>
</evidence>
<reference evidence="4" key="1">
    <citation type="submission" date="2014-08" db="EMBL/GenBank/DDBJ databases">
        <authorList>
            <person name="Moulin L."/>
        </authorList>
    </citation>
    <scope>NUCLEOTIDE SEQUENCE [LARGE SCALE GENOMIC DNA]</scope>
</reference>
<dbReference type="Pfam" id="PF05378">
    <property type="entry name" value="Hydant_A_N"/>
    <property type="match status" value="1"/>
</dbReference>
<protein>
    <recommendedName>
        <fullName evidence="2">Hydantoinase/oxoprolinase N-terminal domain-containing protein</fullName>
    </recommendedName>
</protein>
<keyword evidence="4" id="KW-1185">Reference proteome</keyword>
<dbReference type="AlphaFoldDB" id="A0A090FQA9"/>
<accession>A0A090FQA9</accession>
<feature type="region of interest" description="Disordered" evidence="1">
    <location>
        <begin position="40"/>
        <end position="61"/>
    </location>
</feature>
<organism evidence="3 4">
    <name type="scientific">Mesorhizobium plurifarium</name>
    <dbReference type="NCBI Taxonomy" id="69974"/>
    <lineage>
        <taxon>Bacteria</taxon>
        <taxon>Pseudomonadati</taxon>
        <taxon>Pseudomonadota</taxon>
        <taxon>Alphaproteobacteria</taxon>
        <taxon>Hyphomicrobiales</taxon>
        <taxon>Phyllobacteriaceae</taxon>
        <taxon>Mesorhizobium</taxon>
    </lineage>
</organism>
<evidence type="ECO:0000313" key="4">
    <source>
        <dbReference type="Proteomes" id="UP000045285"/>
    </source>
</evidence>